<dbReference type="PROSITE" id="PS50240">
    <property type="entry name" value="TRYPSIN_DOM"/>
    <property type="match status" value="1"/>
</dbReference>
<evidence type="ECO:0000256" key="6">
    <source>
        <dbReference type="ARBA" id="ARBA00023157"/>
    </source>
</evidence>
<dbReference type="SMART" id="SM00020">
    <property type="entry name" value="Tryp_SPc"/>
    <property type="match status" value="1"/>
</dbReference>
<evidence type="ECO:0000256" key="7">
    <source>
        <dbReference type="ARBA" id="ARBA00024195"/>
    </source>
</evidence>
<dbReference type="SMART" id="SM00042">
    <property type="entry name" value="CUB"/>
    <property type="match status" value="1"/>
</dbReference>
<protein>
    <submittedName>
        <fullName evidence="11">CSON006105 protein</fullName>
    </submittedName>
</protein>
<evidence type="ECO:0000256" key="2">
    <source>
        <dbReference type="ARBA" id="ARBA00022525"/>
    </source>
</evidence>
<comment type="subcellular location">
    <subcellularLocation>
        <location evidence="1">Secreted</location>
    </subcellularLocation>
</comment>
<dbReference type="GO" id="GO:0006508">
    <property type="term" value="P:proteolysis"/>
    <property type="evidence" value="ECO:0007669"/>
    <property type="project" value="UniProtKB-KW"/>
</dbReference>
<evidence type="ECO:0000256" key="3">
    <source>
        <dbReference type="ARBA" id="ARBA00022670"/>
    </source>
</evidence>
<feature type="domain" description="CUB" evidence="9">
    <location>
        <begin position="18"/>
        <end position="133"/>
    </location>
</feature>
<evidence type="ECO:0000256" key="5">
    <source>
        <dbReference type="ARBA" id="ARBA00022825"/>
    </source>
</evidence>
<reference evidence="11" key="1">
    <citation type="submission" date="2018-07" db="EMBL/GenBank/DDBJ databases">
        <authorList>
            <person name="Quirk P.G."/>
            <person name="Krulwich T.A."/>
        </authorList>
    </citation>
    <scope>NUCLEOTIDE SEQUENCE</scope>
</reference>
<dbReference type="PANTHER" id="PTHR24252">
    <property type="entry name" value="ACROSIN-RELATED"/>
    <property type="match status" value="1"/>
</dbReference>
<dbReference type="InterPro" id="IPR035914">
    <property type="entry name" value="Sperma_CUB_dom_sf"/>
</dbReference>
<keyword evidence="4" id="KW-0378">Hydrolase</keyword>
<accession>A0A336LW01</accession>
<keyword evidence="6" id="KW-1015">Disulfide bond</keyword>
<keyword evidence="5" id="KW-0720">Serine protease</keyword>
<dbReference type="PROSITE" id="PS00134">
    <property type="entry name" value="TRYPSIN_HIS"/>
    <property type="match status" value="1"/>
</dbReference>
<evidence type="ECO:0000259" key="10">
    <source>
        <dbReference type="PROSITE" id="PS50240"/>
    </source>
</evidence>
<dbReference type="SUPFAM" id="SSF49854">
    <property type="entry name" value="Spermadhesin, CUB domain"/>
    <property type="match status" value="1"/>
</dbReference>
<dbReference type="GO" id="GO:0160032">
    <property type="term" value="P:Toll receptor ligand protein activation cascade"/>
    <property type="evidence" value="ECO:0007669"/>
    <property type="project" value="UniProtKB-ARBA"/>
</dbReference>
<dbReference type="CDD" id="cd00190">
    <property type="entry name" value="Tryp_SPc"/>
    <property type="match status" value="1"/>
</dbReference>
<keyword evidence="2" id="KW-0964">Secreted</keyword>
<dbReference type="InterPro" id="IPR009003">
    <property type="entry name" value="Peptidase_S1_PA"/>
</dbReference>
<dbReference type="InterPro" id="IPR001254">
    <property type="entry name" value="Trypsin_dom"/>
</dbReference>
<evidence type="ECO:0000256" key="4">
    <source>
        <dbReference type="ARBA" id="ARBA00022801"/>
    </source>
</evidence>
<dbReference type="InterPro" id="IPR001314">
    <property type="entry name" value="Peptidase_S1A"/>
</dbReference>
<dbReference type="FunFam" id="2.40.10.10:FF:000015">
    <property type="entry name" value="Atrial natriuretic peptide-converting enzyme"/>
    <property type="match status" value="1"/>
</dbReference>
<name>A0A336LW01_CULSO</name>
<feature type="domain" description="Peptidase S1" evidence="10">
    <location>
        <begin position="146"/>
        <end position="382"/>
    </location>
</feature>
<dbReference type="InterPro" id="IPR018114">
    <property type="entry name" value="TRYPSIN_HIS"/>
</dbReference>
<dbReference type="GO" id="GO:0004252">
    <property type="term" value="F:serine-type endopeptidase activity"/>
    <property type="evidence" value="ECO:0007669"/>
    <property type="project" value="InterPro"/>
</dbReference>
<dbReference type="Gene3D" id="2.60.120.290">
    <property type="entry name" value="Spermadhesin, CUB domain"/>
    <property type="match status" value="1"/>
</dbReference>
<dbReference type="EMBL" id="UFQT01000231">
    <property type="protein sequence ID" value="SSX22105.1"/>
    <property type="molecule type" value="Genomic_DNA"/>
</dbReference>
<proteinExistence type="inferred from homology"/>
<dbReference type="Pfam" id="PF00089">
    <property type="entry name" value="Trypsin"/>
    <property type="match status" value="1"/>
</dbReference>
<sequence>MTSSFNNEYQEINSDEPCDYYQEVDITRDYDIFSPGFDELYPKNMTCTWIARAPVGYNLHLDCFSIELPSSMNCMGDRIEVSEKGRSDMSDARRICGRGAFNHLTPGNTLAMKFTSTKLSKGGKLFCSMQAISDFCQCGRKPFGRIVGGEPTGINEFPWMAGIVDLSTSDKVYCGATLINVRYFLTAGHCIVRRRIRDLAMLVGDDDTSIGSDTQFARLYRIAQVTLHPNYKANGVENDIAIIKTVTDVELNEGVGVVCLPFKYQEYSEDFTRKKLTVTGWGTLEFSGPKSDKLMKVDLDVISNSECNSRGLNVTKAHLCTYTKDKDSCQFDSGGPLTYEDPENVRHFLVGIVSRGAACASKTPSVNVRVTDYLEWIVDVTREVSYCNK</sequence>
<dbReference type="CDD" id="cd00041">
    <property type="entry name" value="CUB"/>
    <property type="match status" value="1"/>
</dbReference>
<dbReference type="AlphaFoldDB" id="A0A336LW01"/>
<dbReference type="GO" id="GO:0050832">
    <property type="term" value="P:defense response to fungus"/>
    <property type="evidence" value="ECO:0007669"/>
    <property type="project" value="UniProtKB-ARBA"/>
</dbReference>
<organism evidence="11">
    <name type="scientific">Culicoides sonorensis</name>
    <name type="common">Biting midge</name>
    <dbReference type="NCBI Taxonomy" id="179676"/>
    <lineage>
        <taxon>Eukaryota</taxon>
        <taxon>Metazoa</taxon>
        <taxon>Ecdysozoa</taxon>
        <taxon>Arthropoda</taxon>
        <taxon>Hexapoda</taxon>
        <taxon>Insecta</taxon>
        <taxon>Pterygota</taxon>
        <taxon>Neoptera</taxon>
        <taxon>Endopterygota</taxon>
        <taxon>Diptera</taxon>
        <taxon>Nematocera</taxon>
        <taxon>Chironomoidea</taxon>
        <taxon>Ceratopogonidae</taxon>
        <taxon>Ceratopogoninae</taxon>
        <taxon>Culicoides</taxon>
        <taxon>Monoculicoides</taxon>
    </lineage>
</organism>
<evidence type="ECO:0000256" key="1">
    <source>
        <dbReference type="ARBA" id="ARBA00004613"/>
    </source>
</evidence>
<comment type="caution">
    <text evidence="8">Lacks conserved residue(s) required for the propagation of feature annotation.</text>
</comment>
<comment type="similarity">
    <text evidence="7">Belongs to the peptidase S1 family. CLIP subfamily.</text>
</comment>
<dbReference type="PRINTS" id="PR00722">
    <property type="entry name" value="CHYMOTRYPSIN"/>
</dbReference>
<dbReference type="InterPro" id="IPR043504">
    <property type="entry name" value="Peptidase_S1_PA_chymotrypsin"/>
</dbReference>
<evidence type="ECO:0000259" key="9">
    <source>
        <dbReference type="PROSITE" id="PS01180"/>
    </source>
</evidence>
<dbReference type="InterPro" id="IPR000859">
    <property type="entry name" value="CUB_dom"/>
</dbReference>
<gene>
    <name evidence="11" type="primary">CSON006105</name>
</gene>
<dbReference type="Gene3D" id="2.40.10.10">
    <property type="entry name" value="Trypsin-like serine proteases"/>
    <property type="match status" value="1"/>
</dbReference>
<dbReference type="SUPFAM" id="SSF50494">
    <property type="entry name" value="Trypsin-like serine proteases"/>
    <property type="match status" value="1"/>
</dbReference>
<dbReference type="PANTHER" id="PTHR24252:SF7">
    <property type="entry name" value="HYALIN"/>
    <property type="match status" value="1"/>
</dbReference>
<dbReference type="OMA" id="NCYDMYL"/>
<keyword evidence="3" id="KW-0645">Protease</keyword>
<dbReference type="VEuPathDB" id="VectorBase:CSON006105"/>
<dbReference type="GO" id="GO:0035008">
    <property type="term" value="P:positive regulation of melanization defense response"/>
    <property type="evidence" value="ECO:0007669"/>
    <property type="project" value="UniProtKB-ARBA"/>
</dbReference>
<dbReference type="PROSITE" id="PS01180">
    <property type="entry name" value="CUB"/>
    <property type="match status" value="1"/>
</dbReference>
<evidence type="ECO:0000313" key="11">
    <source>
        <dbReference type="EMBL" id="SSX22105.1"/>
    </source>
</evidence>
<dbReference type="GO" id="GO:0005576">
    <property type="term" value="C:extracellular region"/>
    <property type="evidence" value="ECO:0007669"/>
    <property type="project" value="UniProtKB-SubCell"/>
</dbReference>
<evidence type="ECO:0000256" key="8">
    <source>
        <dbReference type="PROSITE-ProRule" id="PRU00059"/>
    </source>
</evidence>
<dbReference type="Pfam" id="PF00431">
    <property type="entry name" value="CUB"/>
    <property type="match status" value="1"/>
</dbReference>